<comment type="caution">
    <text evidence="1">The sequence shown here is derived from an EMBL/GenBank/DDBJ whole genome shotgun (WGS) entry which is preliminary data.</text>
</comment>
<evidence type="ECO:0000313" key="2">
    <source>
        <dbReference type="Proteomes" id="UP000179227"/>
    </source>
</evidence>
<dbReference type="EMBL" id="MFBS01000019">
    <property type="protein sequence ID" value="OGE09505.1"/>
    <property type="molecule type" value="Genomic_DNA"/>
</dbReference>
<accession>A0A1F5HZT1</accession>
<dbReference type="AlphaFoldDB" id="A0A1F5HZT1"/>
<name>A0A1F5HZT1_9BACT</name>
<proteinExistence type="predicted"/>
<dbReference type="Proteomes" id="UP000179227">
    <property type="component" value="Unassembled WGS sequence"/>
</dbReference>
<organism evidence="1 2">
    <name type="scientific">Candidatus Curtissbacteria bacterium RIFCSPLOWO2_01_FULL_42_26</name>
    <dbReference type="NCBI Taxonomy" id="1797729"/>
    <lineage>
        <taxon>Bacteria</taxon>
        <taxon>Candidatus Curtissiibacteriota</taxon>
    </lineage>
</organism>
<protein>
    <submittedName>
        <fullName evidence="1">Uncharacterized protein</fullName>
    </submittedName>
</protein>
<sequence length="226" mass="24281">MTERNRPEGSFLNGKRPVIEPTFGSFLRNALIKGTLVLGGLGVAAGGGFAVNAGSEAIQDALVKVVPIGNSMPCYGQPVPGMIERSYLVNPLPQTEQAPVRTEPDRSEDNVVGLAQVQQSIRAKGYYGTHYNGGSLSSNGLGSVDCEIVDKNGKKIDTKHVYGIYYRVVEVDTEVDDGHGKVRVVGLYSDTEGKDYFIDGLGLEREFPDSPNQNQGQGVAVTFESR</sequence>
<evidence type="ECO:0000313" key="1">
    <source>
        <dbReference type="EMBL" id="OGE09505.1"/>
    </source>
</evidence>
<reference evidence="1 2" key="1">
    <citation type="journal article" date="2016" name="Nat. Commun.">
        <title>Thousands of microbial genomes shed light on interconnected biogeochemical processes in an aquifer system.</title>
        <authorList>
            <person name="Anantharaman K."/>
            <person name="Brown C.T."/>
            <person name="Hug L.A."/>
            <person name="Sharon I."/>
            <person name="Castelle C.J."/>
            <person name="Probst A.J."/>
            <person name="Thomas B.C."/>
            <person name="Singh A."/>
            <person name="Wilkins M.J."/>
            <person name="Karaoz U."/>
            <person name="Brodie E.L."/>
            <person name="Williams K.H."/>
            <person name="Hubbard S.S."/>
            <person name="Banfield J.F."/>
        </authorList>
    </citation>
    <scope>NUCLEOTIDE SEQUENCE [LARGE SCALE GENOMIC DNA]</scope>
</reference>
<gene>
    <name evidence="1" type="ORF">A3A60_03260</name>
</gene>